<feature type="coiled-coil region" evidence="11">
    <location>
        <begin position="1394"/>
        <end position="1428"/>
    </location>
</feature>
<dbReference type="OrthoDB" id="9803176at2"/>
<evidence type="ECO:0000259" key="14">
    <source>
        <dbReference type="PROSITE" id="PS50110"/>
    </source>
</evidence>
<comment type="function">
    <text evidence="8">Involved in the transmission of sensory signals from the chemoreceptors to the flagellar motors. CheA is autophosphorylated; it can transfer its phosphate group to either CheB or CheY.</text>
</comment>
<dbReference type="PROSITE" id="PS50110">
    <property type="entry name" value="RESPONSE_REGULATORY"/>
    <property type="match status" value="1"/>
</dbReference>
<feature type="domain" description="Response regulatory" evidence="14">
    <location>
        <begin position="1863"/>
        <end position="1979"/>
    </location>
</feature>
<dbReference type="CDD" id="cd17574">
    <property type="entry name" value="REC_OmpR"/>
    <property type="match status" value="1"/>
</dbReference>
<dbReference type="InterPro" id="IPR003594">
    <property type="entry name" value="HATPase_dom"/>
</dbReference>
<dbReference type="InterPro" id="IPR036061">
    <property type="entry name" value="CheW-like_dom_sf"/>
</dbReference>
<keyword evidence="7" id="KW-0902">Two-component regulatory system</keyword>
<feature type="domain" description="HPt" evidence="16">
    <location>
        <begin position="687"/>
        <end position="791"/>
    </location>
</feature>
<protein>
    <recommendedName>
        <fullName evidence="3">Chemotaxis protein CheA</fullName>
        <ecNumber evidence="2">2.7.13.3</ecNumber>
    </recommendedName>
</protein>
<dbReference type="InterPro" id="IPR036890">
    <property type="entry name" value="HATPase_C_sf"/>
</dbReference>
<dbReference type="PROSITE" id="PS50109">
    <property type="entry name" value="HIS_KIN"/>
    <property type="match status" value="1"/>
</dbReference>
<feature type="modified residue" description="Phosphohistidine" evidence="9">
    <location>
        <position position="1243"/>
    </location>
</feature>
<dbReference type="InterPro" id="IPR051315">
    <property type="entry name" value="Bact_Chemotaxis_CheA"/>
</dbReference>
<feature type="domain" description="Histidine kinase" evidence="13">
    <location>
        <begin position="1453"/>
        <end position="1686"/>
    </location>
</feature>
<evidence type="ECO:0000256" key="11">
    <source>
        <dbReference type="SAM" id="Coils"/>
    </source>
</evidence>
<dbReference type="CDD" id="cd00088">
    <property type="entry name" value="HPT"/>
    <property type="match status" value="2"/>
</dbReference>
<dbReference type="RefSeq" id="WP_114483577.1">
    <property type="nucleotide sequence ID" value="NZ_QPJU01000006.1"/>
</dbReference>
<dbReference type="InterPro" id="IPR005467">
    <property type="entry name" value="His_kinase_dom"/>
</dbReference>
<accession>A0A369AJI3</accession>
<dbReference type="Pfam" id="PF02518">
    <property type="entry name" value="HATPase_c"/>
    <property type="match status" value="1"/>
</dbReference>
<dbReference type="Gene3D" id="3.40.50.2300">
    <property type="match status" value="1"/>
</dbReference>
<feature type="compositionally biased region" description="Low complexity" evidence="12">
    <location>
        <begin position="954"/>
        <end position="978"/>
    </location>
</feature>
<dbReference type="SUPFAM" id="SSF55874">
    <property type="entry name" value="ATPase domain of HSP90 chaperone/DNA topoisomerase II/histidine kinase"/>
    <property type="match status" value="1"/>
</dbReference>
<feature type="region of interest" description="Disordered" evidence="12">
    <location>
        <begin position="821"/>
        <end position="857"/>
    </location>
</feature>
<dbReference type="SMART" id="SM01231">
    <property type="entry name" value="H-kinase_dim"/>
    <property type="match status" value="1"/>
</dbReference>
<dbReference type="Gene3D" id="2.30.30.40">
    <property type="entry name" value="SH3 Domains"/>
    <property type="match status" value="1"/>
</dbReference>
<dbReference type="Gene3D" id="1.20.120.160">
    <property type="entry name" value="HPT domain"/>
    <property type="match status" value="3"/>
</dbReference>
<dbReference type="SUPFAM" id="SSF52172">
    <property type="entry name" value="CheY-like"/>
    <property type="match status" value="1"/>
</dbReference>
<evidence type="ECO:0000256" key="6">
    <source>
        <dbReference type="ARBA" id="ARBA00022777"/>
    </source>
</evidence>
<dbReference type="SMART" id="SM00387">
    <property type="entry name" value="HATPase_c"/>
    <property type="match status" value="1"/>
</dbReference>
<evidence type="ECO:0000256" key="2">
    <source>
        <dbReference type="ARBA" id="ARBA00012438"/>
    </source>
</evidence>
<sequence length="1987" mass="215191">MPSLDVNPTPAAEAGVQEQDLGPLAWVLDELRKSLNAASKAMRHFMREAEEASKSDLGALDAGPLRVARQQLHQASGALEMVGMAPPSLLLRAMEAAVHKFVQQPQLCTQDAVTVVERASFALVEYLENVLAGKSTSPVALFPQYRDVQKLAGAERVHPADLWPTERRLREPEVHSAQAPLPYGASARSMLDAAVLQVVKSGDPSAARRLRDICLGFAAAQDDVRTRTFWKICAGFFEALAGGLLPADIYVKRVASRVLMQYATLAKGEDGVAERLLQDLLFFCAQARPSPEAVDAYPVLGAVRRSYGLEHVEPVSYETPRFGRFDPVLLAQARKRMAAAAEIWSALAGGDRSKLKPAADQFSLVCDSLRKLLPGSEALAEALAQAVQATSQSGTLPTPALAMEVATAVLYLQAVFEGFDADDAQMALRAQRLAQRLSAVRNGAEPEPLEPWMEELYRRISDKQTMGSVVAELRTTLGEVEVALDQFFRAPDNTTPLATVPARMAQMRGVLSVLGIDQAALAMARMRDIVERLLVGHITAEERLQAFERLGNSLGALGFLIDMLSYQRNMARRLFVYDETLGELRILTSKARMRTTDDAREPSVLLRERANVPQPQILPRFPAPESAQPPTDFAPLSAAQDPSANAEALADEATTTPWPQEDTLQQPLQTILQTVLTAPADARAEEKDEAEEDLRDIFLEEAREVVDTGLAAVAALQEMPADLSEQTTLRRAFHTLKGSSRMVGLGEFGEAAWAMEQVLNAWLAEQKPIPYAMLQLSSDALHAFGQWANDIGSGTATHWNAQVFRVSADAMRLHGTLIPLATPTDQPAVEPTEGTTELQEAEETSPPSESAFEPSTSFAETAFQTELDPSTNLEPVDFVPGAAFVAEEVDFSEFAAAAQEKKEEKREAAEGFAPTVIAQLAPEHAPDDMFPPSAPESETELLDTQDAFAAFMQSQPSAPPSDAADAEQAAQFGSAAAEKSLTKKEEAPSAPASESEQDSVKIIGDLRIGVALYNVYLNEADEWSRALENCLQEWASDPSAPIPDDAVAWAHSLAGSSATVGFRALSDMARLLEHALQHVQLQAAGTAAQAQTFLAAGQDIRRLLHQFAAGFLKSPNAQILQELQQILDTEESTLAMPLQTQADIDEKSLALEVEAVPPKPTETPPLPAPPTAPDLPEPAAMTGSVVEQLGSDIDAKDTIDPDLFPIFEEEAQELLPQLGSALRQWASRPGDMEARHATLRALHTLKGSARLAGAMRLGEMAHRLESLVEQLDMHHLQTVQVESLLSGFDAIQSHFDDLCLQAAQASQAPLLPPPTTAQASNTAQETDSQEPLPNTAADHPTPSTPEPSLPGPAPLVLARLHSAPSVRVRAPLLDRLVNQAGEVLISHSRLDAHVAQLRGSLGELTSNLERLRQQLRDIEVQAESQMQSRLAQTKDSATGFDPLEFDRFTRVQELTRMMAESVNDVATVQRNLQRAIEGAEDELSKQGRQARDLQRDLLRTRMVEFDAIAERLYTLVRQASKETGKQVQLHLRGGSIEMDRGVLDRMVPVFEHLLRNCVAHGIEPVEQRLAQGKPAAGAIDIDVHYEGNDVALEFRDDGCGLDLARIRAKALAQGLLAAGTDPSDADVAHLIFQPGFSTASEVSGLAGRGIGLDVVRSEVNALGGRVEVSSVPGKGTTFRLILPLTTAVTQVVLLRAGHLTVGMPANLVEIVRRATADDLEQAYRTGYYEEAGERLPFFWAGAMLQSSVRSNEPVGKNRPVIIARSAAQRIAMHVDEVLGNQEVVVKQLGPQLSRLPGLAGISVLSSGAVVLIYNPVALATVYGDRVRAAGEGLPAVLETAVPGTQPGTPHAPHVLHGSSHVPLVLVVDDSITVRRVTQRLLQREGYRVALAADGLQALERLQQERPAVVLSDIEMPRMDGFDLLRTIRADQAMHDLPVIMITSRIAQKHREHALELGANHYLGKPYSDEELLGLIAHYATLKAAALV</sequence>
<feature type="region of interest" description="Disordered" evidence="12">
    <location>
        <begin position="1309"/>
        <end position="1354"/>
    </location>
</feature>
<dbReference type="SUPFAM" id="SSF50341">
    <property type="entry name" value="CheW-like"/>
    <property type="match status" value="1"/>
</dbReference>
<proteinExistence type="predicted"/>
<dbReference type="Pfam" id="PF02895">
    <property type="entry name" value="H-kinase_dim"/>
    <property type="match status" value="1"/>
</dbReference>
<feature type="coiled-coil region" evidence="11">
    <location>
        <begin position="1469"/>
        <end position="1496"/>
    </location>
</feature>
<feature type="modified residue" description="4-aspartylphosphate" evidence="10">
    <location>
        <position position="1912"/>
    </location>
</feature>
<dbReference type="InterPro" id="IPR002545">
    <property type="entry name" value="CheW-lke_dom"/>
</dbReference>
<evidence type="ECO:0000313" key="18">
    <source>
        <dbReference type="Proteomes" id="UP000252174"/>
    </source>
</evidence>
<evidence type="ECO:0000256" key="4">
    <source>
        <dbReference type="ARBA" id="ARBA00022553"/>
    </source>
</evidence>
<dbReference type="PROSITE" id="PS50894">
    <property type="entry name" value="HPT"/>
    <property type="match status" value="3"/>
</dbReference>
<evidence type="ECO:0000259" key="13">
    <source>
        <dbReference type="PROSITE" id="PS50109"/>
    </source>
</evidence>
<organism evidence="17 18">
    <name type="scientific">Extensimonas vulgaris</name>
    <dbReference type="NCBI Taxonomy" id="1031594"/>
    <lineage>
        <taxon>Bacteria</taxon>
        <taxon>Pseudomonadati</taxon>
        <taxon>Pseudomonadota</taxon>
        <taxon>Betaproteobacteria</taxon>
        <taxon>Burkholderiales</taxon>
        <taxon>Comamonadaceae</taxon>
        <taxon>Extensimonas</taxon>
    </lineage>
</organism>
<dbReference type="Pfam" id="PF01627">
    <property type="entry name" value="Hpt"/>
    <property type="match status" value="2"/>
</dbReference>
<dbReference type="SMART" id="SM00448">
    <property type="entry name" value="REC"/>
    <property type="match status" value="1"/>
</dbReference>
<evidence type="ECO:0000256" key="3">
    <source>
        <dbReference type="ARBA" id="ARBA00021495"/>
    </source>
</evidence>
<keyword evidence="5" id="KW-0808">Transferase</keyword>
<dbReference type="InterPro" id="IPR011006">
    <property type="entry name" value="CheY-like_superfamily"/>
</dbReference>
<dbReference type="InterPro" id="IPR008207">
    <property type="entry name" value="Sig_transdc_His_kin_Hpt_dom"/>
</dbReference>
<dbReference type="SUPFAM" id="SSF47226">
    <property type="entry name" value="Histidine-containing phosphotransfer domain, HPT domain"/>
    <property type="match status" value="5"/>
</dbReference>
<evidence type="ECO:0000256" key="7">
    <source>
        <dbReference type="ARBA" id="ARBA00023012"/>
    </source>
</evidence>
<dbReference type="SMART" id="SM00260">
    <property type="entry name" value="CheW"/>
    <property type="match status" value="1"/>
</dbReference>
<dbReference type="FunFam" id="3.30.565.10:FF:000016">
    <property type="entry name" value="Chemotaxis protein CheA, putative"/>
    <property type="match status" value="1"/>
</dbReference>
<dbReference type="InterPro" id="IPR004358">
    <property type="entry name" value="Sig_transdc_His_kin-like_C"/>
</dbReference>
<reference evidence="17 18" key="1">
    <citation type="submission" date="2018-07" db="EMBL/GenBank/DDBJ databases">
        <title>Genomic Encyclopedia of Type Strains, Phase IV (KMG-IV): sequencing the most valuable type-strain genomes for metagenomic binning, comparative biology and taxonomic classification.</title>
        <authorList>
            <person name="Goeker M."/>
        </authorList>
    </citation>
    <scope>NUCLEOTIDE SEQUENCE [LARGE SCALE GENOMIC DNA]</scope>
    <source>
        <strain evidence="17 18">DSM 100911</strain>
    </source>
</reference>
<keyword evidence="11" id="KW-0175">Coiled coil</keyword>
<dbReference type="Pfam" id="PF26379">
    <property type="entry name" value="FimL_2nd"/>
    <property type="match status" value="1"/>
</dbReference>
<dbReference type="Proteomes" id="UP000252174">
    <property type="component" value="Unassembled WGS sequence"/>
</dbReference>
<dbReference type="Gene3D" id="3.30.565.10">
    <property type="entry name" value="Histidine kinase-like ATPase, C-terminal domain"/>
    <property type="match status" value="1"/>
</dbReference>
<feature type="domain" description="HPt" evidence="16">
    <location>
        <begin position="1005"/>
        <end position="1107"/>
    </location>
</feature>
<dbReference type="EMBL" id="QPJU01000006">
    <property type="protein sequence ID" value="RCX09235.1"/>
    <property type="molecule type" value="Genomic_DNA"/>
</dbReference>
<dbReference type="Pfam" id="PF00072">
    <property type="entry name" value="Response_reg"/>
    <property type="match status" value="1"/>
</dbReference>
<keyword evidence="18" id="KW-1185">Reference proteome</keyword>
<dbReference type="InterPro" id="IPR058661">
    <property type="entry name" value="FimL_2nd"/>
</dbReference>
<comment type="catalytic activity">
    <reaction evidence="1">
        <text>ATP + protein L-histidine = ADP + protein N-phospho-L-histidine.</text>
        <dbReference type="EC" id="2.7.13.3"/>
    </reaction>
</comment>
<name>A0A369AJI3_9BURK</name>
<dbReference type="PANTHER" id="PTHR43395:SF8">
    <property type="entry name" value="HISTIDINE KINASE"/>
    <property type="match status" value="1"/>
</dbReference>
<gene>
    <name evidence="17" type="ORF">DFR45_106123</name>
</gene>
<dbReference type="Pfam" id="PF01584">
    <property type="entry name" value="CheW"/>
    <property type="match status" value="1"/>
</dbReference>
<evidence type="ECO:0000256" key="8">
    <source>
        <dbReference type="ARBA" id="ARBA00035100"/>
    </source>
</evidence>
<feature type="compositionally biased region" description="Polar residues" evidence="12">
    <location>
        <begin position="1321"/>
        <end position="1332"/>
    </location>
</feature>
<dbReference type="InterPro" id="IPR001789">
    <property type="entry name" value="Sig_transdc_resp-reg_receiver"/>
</dbReference>
<feature type="modified residue" description="Phosphohistidine" evidence="9">
    <location>
        <position position="734"/>
    </location>
</feature>
<dbReference type="PANTHER" id="PTHR43395">
    <property type="entry name" value="SENSOR HISTIDINE KINASE CHEA"/>
    <property type="match status" value="1"/>
</dbReference>
<dbReference type="PROSITE" id="PS50851">
    <property type="entry name" value="CHEW"/>
    <property type="match status" value="1"/>
</dbReference>
<evidence type="ECO:0000256" key="1">
    <source>
        <dbReference type="ARBA" id="ARBA00000085"/>
    </source>
</evidence>
<evidence type="ECO:0000259" key="16">
    <source>
        <dbReference type="PROSITE" id="PS50894"/>
    </source>
</evidence>
<feature type="compositionally biased region" description="Pro residues" evidence="12">
    <location>
        <begin position="1342"/>
        <end position="1353"/>
    </location>
</feature>
<dbReference type="InterPro" id="IPR036641">
    <property type="entry name" value="HPT_dom_sf"/>
</dbReference>
<evidence type="ECO:0000313" key="17">
    <source>
        <dbReference type="EMBL" id="RCX09235.1"/>
    </source>
</evidence>
<dbReference type="GO" id="GO:0006935">
    <property type="term" value="P:chemotaxis"/>
    <property type="evidence" value="ECO:0007669"/>
    <property type="project" value="UniProtKB-KW"/>
</dbReference>
<feature type="domain" description="CheW-like" evidence="15">
    <location>
        <begin position="1688"/>
        <end position="1824"/>
    </location>
</feature>
<dbReference type="GO" id="GO:0005737">
    <property type="term" value="C:cytoplasm"/>
    <property type="evidence" value="ECO:0007669"/>
    <property type="project" value="InterPro"/>
</dbReference>
<comment type="caution">
    <text evidence="17">The sequence shown here is derived from an EMBL/GenBank/DDBJ whole genome shotgun (WGS) entry which is preliminary data.</text>
</comment>
<evidence type="ECO:0000256" key="10">
    <source>
        <dbReference type="PROSITE-ProRule" id="PRU00169"/>
    </source>
</evidence>
<dbReference type="SMART" id="SM00073">
    <property type="entry name" value="HPT"/>
    <property type="match status" value="3"/>
</dbReference>
<feature type="compositionally biased region" description="Low complexity" evidence="12">
    <location>
        <begin position="844"/>
        <end position="857"/>
    </location>
</feature>
<feature type="domain" description="HPt" evidence="16">
    <location>
        <begin position="1196"/>
        <end position="1302"/>
    </location>
</feature>
<feature type="region of interest" description="Disordered" evidence="12">
    <location>
        <begin position="615"/>
        <end position="660"/>
    </location>
</feature>
<dbReference type="GO" id="GO:0000155">
    <property type="term" value="F:phosphorelay sensor kinase activity"/>
    <property type="evidence" value="ECO:0007669"/>
    <property type="project" value="InterPro"/>
</dbReference>
<keyword evidence="4 10" id="KW-0597">Phosphoprotein</keyword>
<dbReference type="InterPro" id="IPR004105">
    <property type="entry name" value="CheA-like_dim"/>
</dbReference>
<evidence type="ECO:0000259" key="15">
    <source>
        <dbReference type="PROSITE" id="PS50851"/>
    </source>
</evidence>
<evidence type="ECO:0000256" key="5">
    <source>
        <dbReference type="ARBA" id="ARBA00022679"/>
    </source>
</evidence>
<evidence type="ECO:0000256" key="9">
    <source>
        <dbReference type="PROSITE-ProRule" id="PRU00110"/>
    </source>
</evidence>
<dbReference type="EC" id="2.7.13.3" evidence="2"/>
<feature type="region of interest" description="Disordered" evidence="12">
    <location>
        <begin position="954"/>
        <end position="998"/>
    </location>
</feature>
<dbReference type="PRINTS" id="PR00344">
    <property type="entry name" value="BCTRLSENSOR"/>
</dbReference>
<keyword evidence="6 17" id="KW-0418">Kinase</keyword>
<feature type="modified residue" description="Phosphohistidine" evidence="9">
    <location>
        <position position="1051"/>
    </location>
</feature>
<evidence type="ECO:0000256" key="12">
    <source>
        <dbReference type="SAM" id="MobiDB-lite"/>
    </source>
</evidence>